<dbReference type="PROSITE" id="PS51186">
    <property type="entry name" value="GNAT"/>
    <property type="match status" value="1"/>
</dbReference>
<accession>A0A1C0TW62</accession>
<dbReference type="OrthoDB" id="9789605at2"/>
<dbReference type="Pfam" id="PF13508">
    <property type="entry name" value="Acetyltransf_7"/>
    <property type="match status" value="1"/>
</dbReference>
<dbReference type="AlphaFoldDB" id="A0A1C0TW62"/>
<evidence type="ECO:0000256" key="1">
    <source>
        <dbReference type="ARBA" id="ARBA00022679"/>
    </source>
</evidence>
<dbReference type="GO" id="GO:0016747">
    <property type="term" value="F:acyltransferase activity, transferring groups other than amino-acyl groups"/>
    <property type="evidence" value="ECO:0007669"/>
    <property type="project" value="InterPro"/>
</dbReference>
<dbReference type="Proteomes" id="UP000093366">
    <property type="component" value="Unassembled WGS sequence"/>
</dbReference>
<reference evidence="5" key="1">
    <citation type="submission" date="2016-07" db="EMBL/GenBank/DDBJ databases">
        <authorList>
            <person name="Florea S."/>
            <person name="Webb J.S."/>
            <person name="Jaromczyk J."/>
            <person name="Schardl C.L."/>
        </authorList>
    </citation>
    <scope>NUCLEOTIDE SEQUENCE [LARGE SCALE GENOMIC DNA]</scope>
    <source>
        <strain evidence="5">IPB1</strain>
    </source>
</reference>
<dbReference type="RefSeq" id="WP_065789583.1">
    <property type="nucleotide sequence ID" value="NZ_MAUJ01000001.1"/>
</dbReference>
<dbReference type="SUPFAM" id="SSF55729">
    <property type="entry name" value="Acyl-CoA N-acyltransferases (Nat)"/>
    <property type="match status" value="1"/>
</dbReference>
<gene>
    <name evidence="4" type="ORF">A7985_06390</name>
</gene>
<proteinExistence type="predicted"/>
<dbReference type="CDD" id="cd04301">
    <property type="entry name" value="NAT_SF"/>
    <property type="match status" value="1"/>
</dbReference>
<protein>
    <recommendedName>
        <fullName evidence="3">N-acetyltransferase domain-containing protein</fullName>
    </recommendedName>
</protein>
<sequence>MKIRALTNHDWPVIFDIYAKSKLDELQNESQDFMLVPLEHDTQRLTELEESDVYICEHGKVMGFGAIFKNEIRALFVHPNYRGCGVGQTLLEKLQSVGQRTISLNVANSNSTAINLYVKNGFRFEKEFTANYHGIPVKASTMTKRLS</sequence>
<keyword evidence="1" id="KW-0808">Transferase</keyword>
<dbReference type="PANTHER" id="PTHR42919:SF8">
    <property type="entry name" value="N-ALPHA-ACETYLTRANSFERASE 50"/>
    <property type="match status" value="1"/>
</dbReference>
<comment type="caution">
    <text evidence="4">The sequence shown here is derived from an EMBL/GenBank/DDBJ whole genome shotgun (WGS) entry which is preliminary data.</text>
</comment>
<evidence type="ECO:0000313" key="5">
    <source>
        <dbReference type="Proteomes" id="UP000093366"/>
    </source>
</evidence>
<evidence type="ECO:0000259" key="3">
    <source>
        <dbReference type="PROSITE" id="PS51186"/>
    </source>
</evidence>
<evidence type="ECO:0000256" key="2">
    <source>
        <dbReference type="ARBA" id="ARBA00023315"/>
    </source>
</evidence>
<dbReference type="InterPro" id="IPR000182">
    <property type="entry name" value="GNAT_dom"/>
</dbReference>
<dbReference type="Gene3D" id="3.40.630.30">
    <property type="match status" value="1"/>
</dbReference>
<feature type="domain" description="N-acetyltransferase" evidence="3">
    <location>
        <begin position="1"/>
        <end position="147"/>
    </location>
</feature>
<keyword evidence="2" id="KW-0012">Acyltransferase</keyword>
<dbReference type="PANTHER" id="PTHR42919">
    <property type="entry name" value="N-ALPHA-ACETYLTRANSFERASE"/>
    <property type="match status" value="1"/>
</dbReference>
<dbReference type="InterPro" id="IPR016181">
    <property type="entry name" value="Acyl_CoA_acyltransferase"/>
</dbReference>
<name>A0A1C0TW62_9GAMM</name>
<organism evidence="4 5">
    <name type="scientific">Pseudoalteromonas luteoviolacea</name>
    <dbReference type="NCBI Taxonomy" id="43657"/>
    <lineage>
        <taxon>Bacteria</taxon>
        <taxon>Pseudomonadati</taxon>
        <taxon>Pseudomonadota</taxon>
        <taxon>Gammaproteobacteria</taxon>
        <taxon>Alteromonadales</taxon>
        <taxon>Pseudoalteromonadaceae</taxon>
        <taxon>Pseudoalteromonas</taxon>
    </lineage>
</organism>
<dbReference type="EMBL" id="MAUJ01000001">
    <property type="protein sequence ID" value="OCQ23566.1"/>
    <property type="molecule type" value="Genomic_DNA"/>
</dbReference>
<evidence type="ECO:0000313" key="4">
    <source>
        <dbReference type="EMBL" id="OCQ23566.1"/>
    </source>
</evidence>
<dbReference type="InterPro" id="IPR051556">
    <property type="entry name" value="N-term/lysine_N-AcTrnsfr"/>
</dbReference>